<gene>
    <name evidence="4" type="ORF">B4110_3778</name>
</gene>
<dbReference type="Pfam" id="PF00675">
    <property type="entry name" value="Peptidase_M16"/>
    <property type="match status" value="1"/>
</dbReference>
<evidence type="ECO:0000313" key="5">
    <source>
        <dbReference type="Proteomes" id="UP000075324"/>
    </source>
</evidence>
<dbReference type="InterPro" id="IPR050361">
    <property type="entry name" value="MPP/UQCRC_Complex"/>
</dbReference>
<dbReference type="PATRIC" id="fig|153151.4.peg.655"/>
<dbReference type="Pfam" id="PF05193">
    <property type="entry name" value="Peptidase_M16_C"/>
    <property type="match status" value="1"/>
</dbReference>
<comment type="similarity">
    <text evidence="1">Belongs to the peptidase M16 family.</text>
</comment>
<dbReference type="SUPFAM" id="SSF63411">
    <property type="entry name" value="LuxS/MPP-like metallohydrolase"/>
    <property type="match status" value="2"/>
</dbReference>
<reference evidence="4 5" key="1">
    <citation type="submission" date="2016-01" db="EMBL/GenBank/DDBJ databases">
        <title>Draft Genome Sequences of Seven Thermophilic Sporeformers Isolated from Foods.</title>
        <authorList>
            <person name="Berendsen E.M."/>
            <person name="Wells-Bennik M.H."/>
            <person name="Krawcyk A.O."/>
            <person name="De Jong A."/>
            <person name="Holsappel S."/>
            <person name="Eijlander R.T."/>
            <person name="Kuipers O.P."/>
        </authorList>
    </citation>
    <scope>NUCLEOTIDE SEQUENCE [LARGE SCALE GENOMIC DNA]</scope>
    <source>
        <strain evidence="4 5">B4110</strain>
    </source>
</reference>
<dbReference type="RefSeq" id="WP_062678614.1">
    <property type="nucleotide sequence ID" value="NZ_LQYW01000118.1"/>
</dbReference>
<comment type="caution">
    <text evidence="4">The sequence shown here is derived from an EMBL/GenBank/DDBJ whole genome shotgun (WGS) entry which is preliminary data.</text>
</comment>
<accession>A0A150MQ96</accession>
<dbReference type="AlphaFoldDB" id="A0A150MQ96"/>
<evidence type="ECO:0000256" key="1">
    <source>
        <dbReference type="ARBA" id="ARBA00007261"/>
    </source>
</evidence>
<dbReference type="PANTHER" id="PTHR11851">
    <property type="entry name" value="METALLOPROTEASE"/>
    <property type="match status" value="1"/>
</dbReference>
<sequence>MRKLCLSNGLRLLIDKIPYAKSVSIGVMVHVGTKHETKETNGIAHFTEHLLFKNQLNFSNMYGNTYIETLGGKMNAFTGKELTCFHVQILSEHLKEAIRTLKDMIFSFSISDADFDKEKQVVIQEIYRYQDNTLERVKIESLMQALGPCSYAFDILGTVSNIKSFTIDEVYNFYKKFYTPSNTVVSISGNIEENALIELIEMLESIPKGVIQKQTLSPVTFKGGFNYIHTADYQSHICFVFPGVSSKTPMRGYYAYFILNHLLGGGRNSRLNQTLREEKGLVYSVYSQTIIFEEIGVLRVIASTSEDNLKKVYDTIISIIKDIKETGFTLDELNRCKTAIKSELVFSNENIMQRMFFFGQEELLGIYKSFNIDEILKCVDDITIWEVENVIKNTFGGLHSLTISTKNPESFINYCKERDDQFPIL</sequence>
<name>A0A150MQ96_9BACL</name>
<protein>
    <recommendedName>
        <fullName evidence="6">Peptidase M16 N-terminal domain-containing protein</fullName>
    </recommendedName>
</protein>
<proteinExistence type="inferred from homology"/>
<dbReference type="InterPro" id="IPR011249">
    <property type="entry name" value="Metalloenz_LuxS/M16"/>
</dbReference>
<feature type="domain" description="Peptidase M16 N-terminal" evidence="2">
    <location>
        <begin position="13"/>
        <end position="144"/>
    </location>
</feature>
<dbReference type="Gene3D" id="3.30.830.10">
    <property type="entry name" value="Metalloenzyme, LuxS/M16 peptidase-like"/>
    <property type="match status" value="2"/>
</dbReference>
<dbReference type="EMBL" id="LQYW01000118">
    <property type="protein sequence ID" value="KYD26637.1"/>
    <property type="molecule type" value="Genomic_DNA"/>
</dbReference>
<dbReference type="InterPro" id="IPR007863">
    <property type="entry name" value="Peptidase_M16_C"/>
</dbReference>
<dbReference type="GO" id="GO:0046872">
    <property type="term" value="F:metal ion binding"/>
    <property type="evidence" value="ECO:0007669"/>
    <property type="project" value="InterPro"/>
</dbReference>
<evidence type="ECO:0000259" key="2">
    <source>
        <dbReference type="Pfam" id="PF00675"/>
    </source>
</evidence>
<feature type="domain" description="Peptidase M16 C-terminal" evidence="3">
    <location>
        <begin position="164"/>
        <end position="339"/>
    </location>
</feature>
<organism evidence="4 5">
    <name type="scientific">Parageobacillus toebii</name>
    <dbReference type="NCBI Taxonomy" id="153151"/>
    <lineage>
        <taxon>Bacteria</taxon>
        <taxon>Bacillati</taxon>
        <taxon>Bacillota</taxon>
        <taxon>Bacilli</taxon>
        <taxon>Bacillales</taxon>
        <taxon>Anoxybacillaceae</taxon>
        <taxon>Parageobacillus</taxon>
    </lineage>
</organism>
<evidence type="ECO:0000259" key="3">
    <source>
        <dbReference type="Pfam" id="PF05193"/>
    </source>
</evidence>
<dbReference type="Proteomes" id="UP000075324">
    <property type="component" value="Unassembled WGS sequence"/>
</dbReference>
<dbReference type="InterPro" id="IPR011765">
    <property type="entry name" value="Pept_M16_N"/>
</dbReference>
<evidence type="ECO:0000313" key="4">
    <source>
        <dbReference type="EMBL" id="KYD26637.1"/>
    </source>
</evidence>
<evidence type="ECO:0008006" key="6">
    <source>
        <dbReference type="Google" id="ProtNLM"/>
    </source>
</evidence>
<dbReference type="PANTHER" id="PTHR11851:SF49">
    <property type="entry name" value="MITOCHONDRIAL-PROCESSING PEPTIDASE SUBUNIT ALPHA"/>
    <property type="match status" value="1"/>
</dbReference>